<keyword evidence="1" id="KW-0732">Signal</keyword>
<proteinExistence type="predicted"/>
<dbReference type="EMBL" id="PSZG01000001">
    <property type="protein sequence ID" value="RKO78438.1"/>
    <property type="molecule type" value="Genomic_DNA"/>
</dbReference>
<dbReference type="Gene3D" id="3.40.30.10">
    <property type="entry name" value="Glutaredoxin"/>
    <property type="match status" value="1"/>
</dbReference>
<dbReference type="Proteomes" id="UP000269665">
    <property type="component" value="Unassembled WGS sequence"/>
</dbReference>
<evidence type="ECO:0000313" key="3">
    <source>
        <dbReference type="Proteomes" id="UP000269665"/>
    </source>
</evidence>
<evidence type="ECO:0008006" key="4">
    <source>
        <dbReference type="Google" id="ProtNLM"/>
    </source>
</evidence>
<dbReference type="SUPFAM" id="SSF52833">
    <property type="entry name" value="Thioredoxin-like"/>
    <property type="match status" value="1"/>
</dbReference>
<evidence type="ECO:0000313" key="2">
    <source>
        <dbReference type="EMBL" id="RKO78438.1"/>
    </source>
</evidence>
<reference evidence="2 3" key="1">
    <citation type="journal article" date="2018" name="BMC Genomics">
        <title>High genomic variability in the plant pathogenic bacterium Pectobacterium parmentieri deciphered from de novo assembled complete genomes.</title>
        <authorList>
            <person name="Zoledowska S."/>
            <person name="Motyka-Pomagruk A."/>
            <person name="Sledz W."/>
            <person name="Mengoni A."/>
            <person name="Lojkowska E."/>
        </authorList>
    </citation>
    <scope>NUCLEOTIDE SEQUENCE [LARGE SCALE GENOMIC DNA]</scope>
    <source>
        <strain evidence="2 3">IFB5626</strain>
    </source>
</reference>
<gene>
    <name evidence="2" type="ORF">C5E00_17435</name>
</gene>
<feature type="signal peptide" evidence="1">
    <location>
        <begin position="1"/>
        <end position="21"/>
    </location>
</feature>
<dbReference type="AlphaFoldDB" id="A0A8B3FKK2"/>
<sequence>MIMNKLAGFFMVFYLSLFSFSSSGSGLVISGGVFQEVKNIEYKNESYLFYNFACGKCYRVHQEFVLNKYELDNIKIKPVDKSDSEISKNAAILFIMAESQGNDPYYLALKIFQIIHSPLPWEYEKYRKLSTLEGMTNFYIDLGMPIEKMSTYLSDAEKVLSKNNEFSKSLSVVGTPAAIVYNKWLTQGLPKEVGREAVFISSIKTALVKFKQ</sequence>
<organism evidence="2 3">
    <name type="scientific">Pectobacterium parmentieri</name>
    <dbReference type="NCBI Taxonomy" id="1905730"/>
    <lineage>
        <taxon>Bacteria</taxon>
        <taxon>Pseudomonadati</taxon>
        <taxon>Pseudomonadota</taxon>
        <taxon>Gammaproteobacteria</taxon>
        <taxon>Enterobacterales</taxon>
        <taxon>Pectobacteriaceae</taxon>
        <taxon>Pectobacterium</taxon>
    </lineage>
</organism>
<dbReference type="InterPro" id="IPR036249">
    <property type="entry name" value="Thioredoxin-like_sf"/>
</dbReference>
<evidence type="ECO:0000256" key="1">
    <source>
        <dbReference type="SAM" id="SignalP"/>
    </source>
</evidence>
<feature type="chain" id="PRO_5032513696" description="Thiol:disulfide interchange protein" evidence="1">
    <location>
        <begin position="22"/>
        <end position="212"/>
    </location>
</feature>
<comment type="caution">
    <text evidence="2">The sequence shown here is derived from an EMBL/GenBank/DDBJ whole genome shotgun (WGS) entry which is preliminary data.</text>
</comment>
<protein>
    <recommendedName>
        <fullName evidence="4">Thiol:disulfide interchange protein</fullName>
    </recommendedName>
</protein>
<accession>A0A8B3FKK2</accession>
<name>A0A8B3FKK2_PECPM</name>